<dbReference type="InterPro" id="IPR026961">
    <property type="entry name" value="PGG_dom"/>
</dbReference>
<gene>
    <name evidence="9" type="ORF">L3X38_039588</name>
</gene>
<feature type="transmembrane region" description="Helical" evidence="7">
    <location>
        <begin position="25"/>
        <end position="44"/>
    </location>
</feature>
<evidence type="ECO:0000256" key="2">
    <source>
        <dbReference type="ARBA" id="ARBA00022692"/>
    </source>
</evidence>
<evidence type="ECO:0000256" key="7">
    <source>
        <dbReference type="SAM" id="Phobius"/>
    </source>
</evidence>
<evidence type="ECO:0000256" key="3">
    <source>
        <dbReference type="ARBA" id="ARBA00022737"/>
    </source>
</evidence>
<keyword evidence="6 7" id="KW-0472">Membrane</keyword>
<organism evidence="9 10">
    <name type="scientific">Prunus dulcis</name>
    <name type="common">Almond</name>
    <name type="synonym">Amygdalus dulcis</name>
    <dbReference type="NCBI Taxonomy" id="3755"/>
    <lineage>
        <taxon>Eukaryota</taxon>
        <taxon>Viridiplantae</taxon>
        <taxon>Streptophyta</taxon>
        <taxon>Embryophyta</taxon>
        <taxon>Tracheophyta</taxon>
        <taxon>Spermatophyta</taxon>
        <taxon>Magnoliopsida</taxon>
        <taxon>eudicotyledons</taxon>
        <taxon>Gunneridae</taxon>
        <taxon>Pentapetalae</taxon>
        <taxon>rosids</taxon>
        <taxon>fabids</taxon>
        <taxon>Rosales</taxon>
        <taxon>Rosaceae</taxon>
        <taxon>Amygdaloideae</taxon>
        <taxon>Amygdaleae</taxon>
        <taxon>Prunus</taxon>
    </lineage>
</organism>
<evidence type="ECO:0000256" key="1">
    <source>
        <dbReference type="ARBA" id="ARBA00004141"/>
    </source>
</evidence>
<keyword evidence="2 7" id="KW-0812">Transmembrane</keyword>
<protein>
    <recommendedName>
        <fullName evidence="8">PGG domain-containing protein</fullName>
    </recommendedName>
</protein>
<feature type="domain" description="PGG" evidence="8">
    <location>
        <begin position="18"/>
        <end position="107"/>
    </location>
</feature>
<keyword evidence="4 7" id="KW-1133">Transmembrane helix</keyword>
<sequence>MVANRKSKENKGGEDTDETKDVREAHLVVAALIATVTFAAGFTIPGGYQSEKGFAVLSRNAAFNAFVISDTLDLSLVAMVVAFITGTYAVLGHSPILALVVASVLGCSFFFILTHTALSEVFPSYQRLQQFLEQILQHIYGREAILFISIIMDLAILG</sequence>
<evidence type="ECO:0000259" key="8">
    <source>
        <dbReference type="Pfam" id="PF13962"/>
    </source>
</evidence>
<evidence type="ECO:0000256" key="5">
    <source>
        <dbReference type="ARBA" id="ARBA00023043"/>
    </source>
</evidence>
<feature type="transmembrane region" description="Helical" evidence="7">
    <location>
        <begin position="96"/>
        <end position="118"/>
    </location>
</feature>
<dbReference type="PANTHER" id="PTHR24186">
    <property type="entry name" value="PROTEIN PHOSPHATASE 1 REGULATORY SUBUNIT"/>
    <property type="match status" value="1"/>
</dbReference>
<keyword evidence="3" id="KW-0677">Repeat</keyword>
<dbReference type="AlphaFoldDB" id="A0AAD4V7F5"/>
<dbReference type="Proteomes" id="UP001054821">
    <property type="component" value="Chromosome 7"/>
</dbReference>
<keyword evidence="10" id="KW-1185">Reference proteome</keyword>
<feature type="transmembrane region" description="Helical" evidence="7">
    <location>
        <begin position="65"/>
        <end position="90"/>
    </location>
</feature>
<comment type="subcellular location">
    <subcellularLocation>
        <location evidence="1">Membrane</location>
        <topology evidence="1">Multi-pass membrane protein</topology>
    </subcellularLocation>
</comment>
<comment type="caution">
    <text evidence="9">The sequence shown here is derived from an EMBL/GenBank/DDBJ whole genome shotgun (WGS) entry which is preliminary data.</text>
</comment>
<evidence type="ECO:0000256" key="4">
    <source>
        <dbReference type="ARBA" id="ARBA00022989"/>
    </source>
</evidence>
<reference evidence="9 10" key="1">
    <citation type="journal article" date="2022" name="G3 (Bethesda)">
        <title>Whole-genome sequence and methylome profiling of the almond [Prunus dulcis (Mill.) D.A. Webb] cultivar 'Nonpareil'.</title>
        <authorList>
            <person name="D'Amico-Willman K.M."/>
            <person name="Ouma W.Z."/>
            <person name="Meulia T."/>
            <person name="Sideli G.M."/>
            <person name="Gradziel T.M."/>
            <person name="Fresnedo-Ramirez J."/>
        </authorList>
    </citation>
    <scope>NUCLEOTIDE SEQUENCE [LARGE SCALE GENOMIC DNA]</scope>
    <source>
        <strain evidence="9">Clone GOH B32 T37-40</strain>
    </source>
</reference>
<dbReference type="Pfam" id="PF13962">
    <property type="entry name" value="PGG"/>
    <property type="match status" value="1"/>
</dbReference>
<name>A0AAD4V7F5_PRUDU</name>
<proteinExistence type="predicted"/>
<evidence type="ECO:0000313" key="10">
    <source>
        <dbReference type="Proteomes" id="UP001054821"/>
    </source>
</evidence>
<dbReference type="EMBL" id="JAJFAZ020000007">
    <property type="protein sequence ID" value="KAI5319880.1"/>
    <property type="molecule type" value="Genomic_DNA"/>
</dbReference>
<dbReference type="PANTHER" id="PTHR24186:SF50">
    <property type="entry name" value="ANKYRIN REPEAT-CONTAINING PROTEIN ITN1-LIKE ISOFORM X1"/>
    <property type="match status" value="1"/>
</dbReference>
<evidence type="ECO:0000256" key="6">
    <source>
        <dbReference type="ARBA" id="ARBA00023136"/>
    </source>
</evidence>
<keyword evidence="5" id="KW-0040">ANK repeat</keyword>
<evidence type="ECO:0000313" key="9">
    <source>
        <dbReference type="EMBL" id="KAI5319880.1"/>
    </source>
</evidence>
<accession>A0AAD4V7F5</accession>
<dbReference type="GO" id="GO:0005886">
    <property type="term" value="C:plasma membrane"/>
    <property type="evidence" value="ECO:0007669"/>
    <property type="project" value="TreeGrafter"/>
</dbReference>